<sequence>MNKIYKTVWNASLACVQVVSELASAHGGGGSSVGLSGLLQRFAVFNLALLPIVVLAAIDPNALPQGGNITQGQGQIQQQGNVLNVNQHSQHLNTQWNSFNIGKDATVNFNQPNSSAIAVNQVLDNNASQIMGRLNANGQVFLLNPNGVIFSKTAQVNVGGLVASTLKLSEQDALTGRFKLSGDANGTGRVENHGSIIANGGTVALIAPNIVNTGTIKTPNGITHLTAANQVTLALQDGSLTQYQVDQGVVQGLVDNQGAIIADNGAVYLTAKGKDALSRAVVNHSGIIEANRLTQNAKGEIILLADMGTGITNVTGRLSVQGMNGQDGGFIETSAAAVKIGDATRVNTSAEQGGKTGLWLIDPTDFTIAASGGDITGATVATNLATTNFKIESITGTTTGAGDIHVNDTITWSSDNDLTLSAQNNININKSITASGANAGLNLEYGLANVEAGNTSDYYLNNGAKVNLQAGQNFSTKQGSNGNTVSYTVITALGAQNSLTATDLQGINGKLDGNYVLGTDIDASSTTTWQAAFGGSGFDPLGNTLSGSVFTGRFDGLGHDINKLYINLPLYNEVGLFRYVKNGSIRNVNVYDASIGARNDIGIVAGVNDGGSISNVNTSGNLYLLGNNGFIRSGGVVGSNYKGSISAAHANVSWQSMLSVNNVEAYVGGVVGYNTGTISDASGQLQAVVNMATNKSVYLGGLVGYSSGNISDSQATGDMVINHTYNGSIRDSIYVGGLVGHSSGNISNSHATGTVTANSAAFNANAGGLVGRNEANISNSYATGAVTAKAASGEVRVGGFVGFNYYGSISNSHASGDVSADSFSYFANAGGLVGENKGSISNSHASGVVSAIGTSHSALAGGLVGVNRGSISNSYATGAVTANSSNLLAIAGGLVGTNDQGSINNSHATGAVTSNATNDIAYAGGLVGFSYYGSISNSHASGKVTAQANDTSAGGLIGLNGQAQVNGSHATGDVSGNNHVGGLIGSNGGAGYIGGSISNAYATGNVTGKGDQVGGLIGYNKTGNLSNVYAAGNVTGRYQVGGLVGLNENGNISNAETKADTEVRAHSIAGGLVGENMGNGSSTGLIKQATARGALWGVTGANTANAIAGGLVGINHSMIANSRAEGLVTTSEASNEIRLGGLVGENLGSIANSVATGITRTNATASKTALVGGLVGVNRGQIASSRASGDYEVRLAIFDSNAMAIGGGLVGDNQGSITASSASSNTSAGSGALLGKDYFGGLVGRNSGTISNASASGSVSAAFGTSTMGGLIAYNQGGSVSQVSASGTVTGKSNVGGLIGLNENANISNASTANTSVVTGTGAVGGLIGNNYSSGGHTVSNSYALGEVKGGSSGDNIGGLIGRNQNASISNVYATGAVTGRNQVGGLIGYNYSGGGHTVSNSYALGEVKGGSSGDNIGGFIGHNQNASISNVYAAGAVTGRNQVGGLLGLNENANISNASTANTSVVTGTGTGTGEVGGLIGANYSNGGHTVSNSYALGEVQGGRTGDNIGGLIGRNQNAGISNAYAVGAVTGRNQVGGLIGYNQDGNISMAHTESTSVVSGMNRVGGLVGNNYSSNVATLGLIEGVYAQGRVEAKSANGEAIAGGLVGLNWGNISNSHATGTVTANSSSANAYAGGLVGFNDNSTISNSHATGAVTANASAAYAYAGGLVGKSSGNISNSHASGNVTANAEGGVAYAGGLVAYNTQGDMTDTQATGTVTAHSEQQYSYAAGLVAYNTNGNILNATSSGDVSASSNLGWTEAAGLVAYHENGRIHNAHVRGSVTARANTGEAYAAGLVGFNRSVIEQAQADGDVRAESNLSNAYAGGAVAYNSQALSGVHATGNVSAHANINTSQAYVGGLVGWHESGQIDDSHATGIVVAQAAKTFAGGLIGLNRNGQVTNSFASGDVSGNNHVGGLIGANGDAQSNGGNVSNAYATGDVSGTDDQVGGLIGYNKIGNLSNVYAAGKVTGRNQVGGLVGWNENSQVSNAHTTADVSGANEVGGLIGRNAGSPATALVTVKNSYAQGDVEAKNTDASVHAGGLVGYNAYGSIDNSYAHGNVKVALTVTPAAAGMKNIDVSAGGLLGRNDAAGSFISNSHATGDVSIDVVGNGNPTMVYALAGGLVGLHGQAKMGSISNSHATGAVSARSNLGRVLAGGLAGASYGDVYDSYAKGAVHVVTSGLAEKVFAGGLLGAGYAPNAGMLGAPNFIHNSHASGDVTVEATVNSASAGGLVGIASSYLSAIANSHATGNVSMVATAGNANTFAGGLIGQNSQAPVRNSHATGNVTGPNNVGGLIGLNGDEEVTFAQGGYISNSYATGNVTGLDHIGGLIGYNQYSILKNVQATGAVTGRDHVGGLVGSFIGYYGEMYRIDDSFATGKVVGANHVGGLIGSNGTTDPAKGIGGFISNVYATGGVTGTGDKVGGLIGYHQKGSVNIAYASGTVSSNGDAVGGLVGLNENSSISNAYAVGAVTGRNQVGGLVGNSVGSSSIAQTYARGLVTGTSNVGGLIGSTDATTQVASSFWDTQSSAQNSSAGGAGANGVSTAQIMDVNTFINAGWDIDDVGGTGKVWRIYSGQTAPLLRNFLTQKTINAGADNTITYDAQQHSFGATTGVDANVLQQGTGTGTNVNVYDLVYYSHQQGYDLVGDRDSRLTINKAALTVTANNANKVYDATAYAGGNGVSYSGFVGGETASVLGGAVTYSGTSQGAKNAGTYVIDAGGLSSGNYDITYQKGDLTIGKANLTLQAATDTRTYDGTTNSAQQVIVTGLMGNDALTNLSQSFDNRNAGSRDLSVDVGYVVNDGNGGGNYNVVENKASGTINKANLTLQAATDNRTYDGTTNSKGAVTYAGLVAGDSVTGLSQSFDNRNAGSRDLLVDAGYVVNDGNGGGNYNVIENKASGTINKANLTLQAATDSRTYDGTTNSKGAVTYSGLVAGDSVSGLSQSFDSRNAGSRDLSVNAGYVVNDGNGGGNYNVVENKASGTINKANLTLQAATDNRTYDGTTNSAKQVIVTGLMGNDALTNLSQSFDSRNAGSRDLLVNAGYVVNDGNAGGNYNVVVNKASGTINKANLTLQAATDTRTYDGTTNSNVAVTVAGLVAGDSVTGLSQSFDSRNAGSRDLLVDAGYVVNDGNGGGNYNVVENKASGTINKANLVLQAATDSRTYDGTTNSKGAVTYAGLVAGDSVTGLSQSFDSRNAGSRDLSVNAGYVVNDGNGGGNYNVIENKASGTINKANLVLQAASDSRTYDGTTNSKGAVTYSGLVAGDSVTGLSQSFDSRNAGSRDLLVDTGYVVDDGNGGNNYVVVSQNASGQIDKAKLSSIADIAALNRDYNGLLDVALDYSKAHIVGTIFGSDDVTVAQTGTGTMANKNAGSSKLVSISGLSLSGADAGNYELDNSSGQTTVDIDKASIGKVTGLKGIDRQINASTDVGIDVSGAHLSNVVAGDQVFISAAQGSLANNQVGTQQVSITDIDLAGADASNYEWDGAPTTTTVNIAAVPTVPPTVAPTARPQMQAPTGNPYRRAIDFDDEDKLKNPLNGNPVHIEIIGNGVNTNGIQTLSGGLR</sequence>
<feature type="domain" description="Filamentous haemagglutinin FhaB/tRNA nuclease CdiA-like TPS" evidence="4">
    <location>
        <begin position="60"/>
        <end position="172"/>
    </location>
</feature>
<dbReference type="InterPro" id="IPR041248">
    <property type="entry name" value="YDG"/>
</dbReference>
<dbReference type="InterPro" id="IPR012334">
    <property type="entry name" value="Pectin_lyas_fold"/>
</dbReference>
<dbReference type="Gene3D" id="2.160.20.10">
    <property type="entry name" value="Single-stranded right-handed beta-helix, Pectin lyase-like"/>
    <property type="match status" value="1"/>
</dbReference>
<keyword evidence="6" id="KW-1185">Reference proteome</keyword>
<accession>A0ABY4DZU0</accession>
<dbReference type="InterPro" id="IPR050909">
    <property type="entry name" value="Bact_Autotransporter_VF"/>
</dbReference>
<reference evidence="5 6" key="1">
    <citation type="journal article" date="2022" name="Res Sq">
        <title>Evolution of multicellular longitudinally dividing oral cavity symbionts (Neisseriaceae).</title>
        <authorList>
            <person name="Nyongesa S."/>
            <person name="Weber P."/>
            <person name="Bernet E."/>
            <person name="Pullido F."/>
            <person name="Nieckarz M."/>
            <person name="Delaby M."/>
            <person name="Nieves C."/>
            <person name="Viehboeck T."/>
            <person name="Krause N."/>
            <person name="Rivera-Millot A."/>
            <person name="Nakamura A."/>
            <person name="Vischer N."/>
            <person name="VanNieuwenhze M."/>
            <person name="Brun Y."/>
            <person name="Cava F."/>
            <person name="Bulgheresi S."/>
            <person name="Veyrier F."/>
        </authorList>
    </citation>
    <scope>NUCLEOTIDE SEQUENCE [LARGE SCALE GENOMIC DNA]</scope>
    <source>
        <strain evidence="5 6">SN4</strain>
    </source>
</reference>
<evidence type="ECO:0000313" key="5">
    <source>
        <dbReference type="EMBL" id="UOO89064.1"/>
    </source>
</evidence>
<dbReference type="PANTHER" id="PTHR12338">
    <property type="entry name" value="AUTOTRANSPORTER"/>
    <property type="match status" value="1"/>
</dbReference>
<organism evidence="5 6">
    <name type="scientific">Vitreoscilla massiliensis</name>
    <dbReference type="NCBI Taxonomy" id="1689272"/>
    <lineage>
        <taxon>Bacteria</taxon>
        <taxon>Pseudomonadati</taxon>
        <taxon>Pseudomonadota</taxon>
        <taxon>Betaproteobacteria</taxon>
        <taxon>Neisseriales</taxon>
        <taxon>Neisseriaceae</taxon>
        <taxon>Vitreoscilla</taxon>
    </lineage>
</organism>
<name>A0ABY4DZU0_9NEIS</name>
<keyword evidence="2" id="KW-0964">Secreted</keyword>
<dbReference type="InterPro" id="IPR024973">
    <property type="entry name" value="ESPR"/>
</dbReference>
<evidence type="ECO:0000256" key="3">
    <source>
        <dbReference type="ARBA" id="ARBA00022729"/>
    </source>
</evidence>
<dbReference type="PANTHER" id="PTHR12338:SF8">
    <property type="entry name" value="HEME_HEMOPEXIN-BINDING PROTEIN"/>
    <property type="match status" value="1"/>
</dbReference>
<dbReference type="Pfam" id="PF13018">
    <property type="entry name" value="ESPR"/>
    <property type="match status" value="1"/>
</dbReference>
<dbReference type="InterPro" id="IPR011050">
    <property type="entry name" value="Pectin_lyase_fold/virulence"/>
</dbReference>
<dbReference type="InterPro" id="IPR011493">
    <property type="entry name" value="GLUG"/>
</dbReference>
<dbReference type="NCBIfam" id="TIGR01901">
    <property type="entry name" value="adhes_NPXG"/>
    <property type="match status" value="1"/>
</dbReference>
<dbReference type="SMART" id="SM00912">
    <property type="entry name" value="Haemagg_act"/>
    <property type="match status" value="1"/>
</dbReference>
<protein>
    <submittedName>
        <fullName evidence="5">YDG domain-containing protein</fullName>
    </submittedName>
</protein>
<dbReference type="InterPro" id="IPR041286">
    <property type="entry name" value="MBG_2"/>
</dbReference>
<dbReference type="Pfam" id="PF07581">
    <property type="entry name" value="Glug"/>
    <property type="match status" value="13"/>
</dbReference>
<dbReference type="InterPro" id="IPR008638">
    <property type="entry name" value="FhaB/CdiA-like_TPS"/>
</dbReference>
<comment type="subcellular location">
    <subcellularLocation>
        <location evidence="1">Secreted</location>
    </subcellularLocation>
</comment>
<proteinExistence type="predicted"/>
<dbReference type="Gene3D" id="3.30.210.10">
    <property type="entry name" value="DNA polymerase, thumb domain"/>
    <property type="match status" value="1"/>
</dbReference>
<dbReference type="SUPFAM" id="SSF51126">
    <property type="entry name" value="Pectin lyase-like"/>
    <property type="match status" value="1"/>
</dbReference>
<gene>
    <name evidence="5" type="ORF">LVJ82_16710</name>
</gene>
<dbReference type="Pfam" id="PF18657">
    <property type="entry name" value="YDG"/>
    <property type="match status" value="9"/>
</dbReference>
<evidence type="ECO:0000313" key="6">
    <source>
        <dbReference type="Proteomes" id="UP000832011"/>
    </source>
</evidence>
<keyword evidence="3" id="KW-0732">Signal</keyword>
<dbReference type="EMBL" id="CP091511">
    <property type="protein sequence ID" value="UOO89064.1"/>
    <property type="molecule type" value="Genomic_DNA"/>
</dbReference>
<evidence type="ECO:0000256" key="1">
    <source>
        <dbReference type="ARBA" id="ARBA00004613"/>
    </source>
</evidence>
<dbReference type="Proteomes" id="UP000832011">
    <property type="component" value="Chromosome"/>
</dbReference>
<dbReference type="Pfam" id="PF18676">
    <property type="entry name" value="MBG_2"/>
    <property type="match status" value="1"/>
</dbReference>
<dbReference type="Gene3D" id="2.160.20.110">
    <property type="match status" value="12"/>
</dbReference>
<evidence type="ECO:0000259" key="4">
    <source>
        <dbReference type="SMART" id="SM00912"/>
    </source>
</evidence>
<dbReference type="RefSeq" id="WP_058357265.1">
    <property type="nucleotide sequence ID" value="NZ_CABKVG010000010.1"/>
</dbReference>
<evidence type="ECO:0000256" key="2">
    <source>
        <dbReference type="ARBA" id="ARBA00022525"/>
    </source>
</evidence>
<dbReference type="InterPro" id="IPR037160">
    <property type="entry name" value="DNA_Pol_thumb_sf"/>
</dbReference>